<evidence type="ECO:0000313" key="4">
    <source>
        <dbReference type="Proteomes" id="UP000280586"/>
    </source>
</evidence>
<dbReference type="AlphaFoldDB" id="A0A9N7PKF6"/>
<name>A0A9N7PKF6_CLOSE</name>
<dbReference type="EMBL" id="CP023671">
    <property type="protein sequence ID" value="AYE35640.1"/>
    <property type="molecule type" value="Genomic_DNA"/>
</dbReference>
<evidence type="ECO:0000313" key="2">
    <source>
        <dbReference type="EMBL" id="AYE35640.1"/>
    </source>
</evidence>
<dbReference type="OrthoDB" id="1706761at2"/>
<reference evidence="2 4" key="1">
    <citation type="submission" date="2017-09" db="EMBL/GenBank/DDBJ databases">
        <authorList>
            <person name="Thomas P."/>
            <person name="Seyboldt C."/>
        </authorList>
    </citation>
    <scope>NUCLEOTIDE SEQUENCE [LARGE SCALE GENOMIC DNA]</scope>
    <source>
        <strain evidence="2 4">DSM 7534</strain>
    </source>
</reference>
<feature type="transmembrane region" description="Helical" evidence="1">
    <location>
        <begin position="378"/>
        <end position="405"/>
    </location>
</feature>
<dbReference type="GeneID" id="303562002"/>
<feature type="transmembrane region" description="Helical" evidence="1">
    <location>
        <begin position="182"/>
        <end position="207"/>
    </location>
</feature>
<dbReference type="RefSeq" id="WP_066676030.1">
    <property type="nucleotide sequence ID" value="NZ_CABMIZ010000013.1"/>
</dbReference>
<organism evidence="2 4">
    <name type="scientific">Clostridium septicum</name>
    <dbReference type="NCBI Taxonomy" id="1504"/>
    <lineage>
        <taxon>Bacteria</taxon>
        <taxon>Bacillati</taxon>
        <taxon>Bacillota</taxon>
        <taxon>Clostridia</taxon>
        <taxon>Eubacteriales</taxon>
        <taxon>Clostridiaceae</taxon>
        <taxon>Clostridium</taxon>
    </lineage>
</organism>
<evidence type="ECO:0000313" key="3">
    <source>
        <dbReference type="EMBL" id="USS02244.1"/>
    </source>
</evidence>
<keyword evidence="1" id="KW-1133">Transmembrane helix</keyword>
<feature type="transmembrane region" description="Helical" evidence="1">
    <location>
        <begin position="265"/>
        <end position="285"/>
    </location>
</feature>
<keyword evidence="5" id="KW-1185">Reference proteome</keyword>
<evidence type="ECO:0000313" key="5">
    <source>
        <dbReference type="Proteomes" id="UP001055437"/>
    </source>
</evidence>
<dbReference type="Pfam" id="PF09546">
    <property type="entry name" value="Spore_III_AE"/>
    <property type="match status" value="1"/>
</dbReference>
<feature type="transmembrane region" description="Helical" evidence="1">
    <location>
        <begin position="227"/>
        <end position="245"/>
    </location>
</feature>
<sequence>MEKIKKLTGKIIIIILLGLFLSSVPSFKTVYAQSEANLNEDTINKQYDENSQGEELLKDKEVEEKLSGLYSYINNMKSDVELINELDPVEYIKNYIKSGDGNLSLKKIAQAVTSFLFKEVKVVLSLTLSIIVISIICSLLKNLQRSFSNENISNIAFFACYALLIVILSKSFLISIELAKDVIIKISDFMAALLPILVMMLGTAGGFTQAVTMDPIILGATFIIPRIYLNIIIPLILMTFVLQFANNISTEYKIDNLCKLMKQTIIVLQGFILTVFIALLTIRGITSSTIDAVTLKTAKFAVDNFIPIVGKAFSDAIATVAGYSLIIKNAVSSIGLIIIVLLMIYPIIKLALISLVYKLTAALVEPIGEKRITDSIAAAGDALILIMSTVISVSIMFFILIAIMASAGKFVIGG</sequence>
<dbReference type="NCBIfam" id="TIGR02829">
    <property type="entry name" value="spore_III_AE"/>
    <property type="match status" value="1"/>
</dbReference>
<feature type="transmembrane region" description="Helical" evidence="1">
    <location>
        <begin position="305"/>
        <end position="327"/>
    </location>
</feature>
<dbReference type="EMBL" id="CP099799">
    <property type="protein sequence ID" value="USS02244.1"/>
    <property type="molecule type" value="Genomic_DNA"/>
</dbReference>
<dbReference type="Proteomes" id="UP001055437">
    <property type="component" value="Chromosome"/>
</dbReference>
<dbReference type="InterPro" id="IPR014194">
    <property type="entry name" value="Spore_III_AE"/>
</dbReference>
<feature type="transmembrane region" description="Helical" evidence="1">
    <location>
        <begin position="333"/>
        <end position="357"/>
    </location>
</feature>
<dbReference type="Proteomes" id="UP000280586">
    <property type="component" value="Chromosome"/>
</dbReference>
<feature type="transmembrane region" description="Helical" evidence="1">
    <location>
        <begin position="122"/>
        <end position="143"/>
    </location>
</feature>
<protein>
    <submittedName>
        <fullName evidence="2">Stage III sporulation protein AE</fullName>
    </submittedName>
</protein>
<dbReference type="KEGG" id="csep:CP523_15030"/>
<keyword evidence="1" id="KW-0812">Transmembrane</keyword>
<evidence type="ECO:0000256" key="1">
    <source>
        <dbReference type="SAM" id="Phobius"/>
    </source>
</evidence>
<accession>A0A9N7PKF6</accession>
<reference evidence="3" key="2">
    <citation type="submission" date="2022-06" db="EMBL/GenBank/DDBJ databases">
        <authorList>
            <person name="Holder M.E."/>
            <person name="Ajami N.J."/>
            <person name="Petrosino J.F."/>
        </authorList>
    </citation>
    <scope>NUCLEOTIDE SEQUENCE</scope>
    <source>
        <strain evidence="3">RMA 8861</strain>
    </source>
</reference>
<gene>
    <name evidence="2" type="primary">spoIIIAE</name>
    <name evidence="2" type="ORF">CP523_15030</name>
    <name evidence="3" type="ORF">NH397_07470</name>
</gene>
<proteinExistence type="predicted"/>
<feature type="transmembrane region" description="Helical" evidence="1">
    <location>
        <begin position="155"/>
        <end position="176"/>
    </location>
</feature>
<keyword evidence="1" id="KW-0472">Membrane</keyword>